<dbReference type="AlphaFoldDB" id="A0A0G0IR32"/>
<feature type="transmembrane region" description="Helical" evidence="1">
    <location>
        <begin position="74"/>
        <end position="92"/>
    </location>
</feature>
<feature type="transmembrane region" description="Helical" evidence="1">
    <location>
        <begin position="395"/>
        <end position="416"/>
    </location>
</feature>
<feature type="transmembrane region" description="Helical" evidence="1">
    <location>
        <begin position="303"/>
        <end position="318"/>
    </location>
</feature>
<keyword evidence="1" id="KW-0472">Membrane</keyword>
<dbReference type="EMBL" id="LBSM01000004">
    <property type="protein sequence ID" value="KKQ18491.1"/>
    <property type="molecule type" value="Genomic_DNA"/>
</dbReference>
<feature type="transmembrane region" description="Helical" evidence="1">
    <location>
        <begin position="230"/>
        <end position="248"/>
    </location>
</feature>
<feature type="transmembrane region" description="Helical" evidence="1">
    <location>
        <begin position="348"/>
        <end position="370"/>
    </location>
</feature>
<gene>
    <name evidence="2" type="ORF">US31_C0004G0053</name>
</gene>
<dbReference type="Proteomes" id="UP000034508">
    <property type="component" value="Unassembled WGS sequence"/>
</dbReference>
<feature type="transmembrane region" description="Helical" evidence="1">
    <location>
        <begin position="196"/>
        <end position="223"/>
    </location>
</feature>
<reference evidence="2 3" key="1">
    <citation type="journal article" date="2015" name="Nature">
        <title>rRNA introns, odd ribosomes, and small enigmatic genomes across a large radiation of phyla.</title>
        <authorList>
            <person name="Brown C.T."/>
            <person name="Hug L.A."/>
            <person name="Thomas B.C."/>
            <person name="Sharon I."/>
            <person name="Castelle C.J."/>
            <person name="Singh A."/>
            <person name="Wilkins M.J."/>
            <person name="Williams K.H."/>
            <person name="Banfield J.F."/>
        </authorList>
    </citation>
    <scope>NUCLEOTIDE SEQUENCE [LARGE SCALE GENOMIC DNA]</scope>
</reference>
<feature type="transmembrane region" description="Helical" evidence="1">
    <location>
        <begin position="99"/>
        <end position="117"/>
    </location>
</feature>
<organism evidence="2 3">
    <name type="scientific">Berkelbacteria bacterium GW2011_GWA1_36_9</name>
    <dbReference type="NCBI Taxonomy" id="1618331"/>
    <lineage>
        <taxon>Bacteria</taxon>
        <taxon>Candidatus Berkelbacteria</taxon>
    </lineage>
</organism>
<comment type="caution">
    <text evidence="2">The sequence shown here is derived from an EMBL/GenBank/DDBJ whole genome shotgun (WGS) entry which is preliminary data.</text>
</comment>
<evidence type="ECO:0008006" key="4">
    <source>
        <dbReference type="Google" id="ProtNLM"/>
    </source>
</evidence>
<sequence length="422" mass="48670">MIKLMRRKFLVVVVVGLILRVVFSLITYHSDIQPFDLAGYVISHGHILDYYDFLPNLPPDDPILKTYPANLFNYPPAVYFFLGAMSILFTGWSDPVFHYNFIFNVVSVLGSLQTVFHLLLLKLPYFAFDFALASLLFRLFQTPKEKFLAFTLWIFNPVNLYATYMMGQFDIIPAFFVVLALFWVAKKPILSFRDAVFVALALGLGGAFKIYPLFLLVPLVSLVNGWKRRILIFMVGFVPYLLIILPFLPSRGFRATALLAGQTLKSIYAQIPISGGESILLFLALLVFFYLVFFHIKTTTSNLWQNFFIILLLFFIFTHYHPQWFLWLTPFFIFALIRSDFKDSLAVLASLFSFVGLIFFFDPGLSIGLFSPLNPVLYNTQSIWQLLKINIDYNFARSVLQTIFAGNALFFLYRYFPKSSQD</sequence>
<keyword evidence="1" id="KW-0812">Transmembrane</keyword>
<protein>
    <recommendedName>
        <fullName evidence="4">DUF2029 domain-containing protein</fullName>
    </recommendedName>
</protein>
<feature type="transmembrane region" description="Helical" evidence="1">
    <location>
        <begin position="161"/>
        <end position="184"/>
    </location>
</feature>
<keyword evidence="1" id="KW-1133">Transmembrane helix</keyword>
<evidence type="ECO:0000313" key="2">
    <source>
        <dbReference type="EMBL" id="KKQ18491.1"/>
    </source>
</evidence>
<evidence type="ECO:0000256" key="1">
    <source>
        <dbReference type="SAM" id="Phobius"/>
    </source>
</evidence>
<proteinExistence type="predicted"/>
<name>A0A0G0IR32_9BACT</name>
<feature type="transmembrane region" description="Helical" evidence="1">
    <location>
        <begin position="268"/>
        <end position="291"/>
    </location>
</feature>
<evidence type="ECO:0000313" key="3">
    <source>
        <dbReference type="Proteomes" id="UP000034508"/>
    </source>
</evidence>
<accession>A0A0G0IR32</accession>